<evidence type="ECO:0000256" key="5">
    <source>
        <dbReference type="ARBA" id="ARBA00023242"/>
    </source>
</evidence>
<dbReference type="PANTHER" id="PTHR23168:SF0">
    <property type="entry name" value="MITOTIC SPINDLE ASSEMBLY CHECKPOINT PROTEIN MAD1"/>
    <property type="match status" value="1"/>
</dbReference>
<keyword evidence="3" id="KW-0132">Cell division</keyword>
<keyword evidence="5" id="KW-0539">Nucleus</keyword>
<evidence type="ECO:0000256" key="7">
    <source>
        <dbReference type="SAM" id="Coils"/>
    </source>
</evidence>
<evidence type="ECO:0000256" key="2">
    <source>
        <dbReference type="ARBA" id="ARBA00008029"/>
    </source>
</evidence>
<evidence type="ECO:0000313" key="10">
    <source>
        <dbReference type="RefSeq" id="XP_052743583.1"/>
    </source>
</evidence>
<dbReference type="Gene3D" id="6.10.250.90">
    <property type="match status" value="1"/>
</dbReference>
<feature type="coiled-coil region" evidence="7">
    <location>
        <begin position="670"/>
        <end position="888"/>
    </location>
</feature>
<feature type="coiled-coil region" evidence="7">
    <location>
        <begin position="415"/>
        <end position="585"/>
    </location>
</feature>
<gene>
    <name evidence="10" type="primary">LOC112057983</name>
</gene>
<keyword evidence="7" id="KW-0175">Coiled coil</keyword>
<dbReference type="Proteomes" id="UP001652582">
    <property type="component" value="Chromosome 20"/>
</dbReference>
<dbReference type="PANTHER" id="PTHR23168">
    <property type="entry name" value="MITOTIC SPINDLE ASSEMBLY CHECKPOINT PROTEIN MAD1 MITOTIC ARREST DEFICIENT-LIKE PROTEIN 1"/>
    <property type="match status" value="1"/>
</dbReference>
<reference evidence="10" key="1">
    <citation type="submission" date="2025-08" db="UniProtKB">
        <authorList>
            <consortium name="RefSeq"/>
        </authorList>
    </citation>
    <scope>IDENTIFICATION</scope>
</reference>
<evidence type="ECO:0000256" key="3">
    <source>
        <dbReference type="ARBA" id="ARBA00022618"/>
    </source>
</evidence>
<dbReference type="InterPro" id="IPR008672">
    <property type="entry name" value="Mad1"/>
</dbReference>
<proteinExistence type="inferred from homology"/>
<feature type="region of interest" description="Disordered" evidence="8">
    <location>
        <begin position="217"/>
        <end position="243"/>
    </location>
</feature>
<name>A0ABM3LWZ5_BICAN</name>
<evidence type="ECO:0000256" key="4">
    <source>
        <dbReference type="ARBA" id="ARBA00022776"/>
    </source>
</evidence>
<dbReference type="RefSeq" id="XP_052743583.1">
    <property type="nucleotide sequence ID" value="XM_052887623.1"/>
</dbReference>
<sequence length="988" mass="112185">MEHARPPPELSMDGSPVGRADAWKKWKTQFQLFIKAAGVHKEDPAVQASLLINLIGPDGFDVYQTFTFEEETERDDVAVLLKKFDSYFGVKPNITLARYNFFTRNQTEGESINQYVTALKILSKNCGFSSLEEELLRDRIVCGIRNTVVRDRLLRSDELTLEKAIKICQADEISMDCSRQLESDVGRSGRASIDAVQARGRDRGAVGRRWNANSCESRAPASRRGGNAAVGRRFEPRPSASAPATPCPNCGQFCELRSQCFAAGVKCYICRGPHFARMCSNKSKKVYDVCAENYDKDSDSDGGESFFVSIIAKAPQGTYAEDWYETLRGKRKSSFGLVDLETPVKRVRTDSETHTPISPWEIKQNKINLIAAKARIAKLESIVTRQQSIQKEMQILFEDDKAHLMEQHKRDERSVSDMKERVQFITRREQELKEDYNMAIKEHKESKLKWENERNELQKQVAELKDKLLDANVSSKDQLSEMKKDMDELLQALEGAQQEVEILKKEVARQTARAEQCTTLRTQVEKQTLELQTVTNKLKEIEYERDSYKDWQQQVKTAQKRLVNMAELEKEVVRLKATERSLRDIACNKLVLEEQVHLLTTKVEALQPMQQELHDAKVKIATLESALEDWKTAARNHGIESARNLTATLESALNSQLTAVANSSQAGAQLAQLTEEVATLKFERDKATAKLNDLQIVRKNQESLIHRLQKRLLLVTRERDSYRQQLDSYEKELTVTLSGATGAGNTALLSARVEQLEKALQGYRDVLANQDQESQAKALDSARAEASKYREEAEAAKREVSKLKTQRDQLEAHLEKLAAPTKVLHLADNPAAAAQKQMEVDLQSAQEEIKSLKAALREGGSRACPEELQQLRTKLENSRIKLQRMKEEFTSSAQEYRDVCYMLLGYKIDRTGHKNYRISNMYAESSDEYLTFTLCDDGIEMVHTDYSASLGELVELHLHHHHSIPVFLSALTMELFTRTTMQQEITGS</sequence>
<dbReference type="GeneID" id="112057983"/>
<organism evidence="9 10">
    <name type="scientific">Bicyclus anynana</name>
    <name type="common">Squinting bush brown butterfly</name>
    <dbReference type="NCBI Taxonomy" id="110368"/>
    <lineage>
        <taxon>Eukaryota</taxon>
        <taxon>Metazoa</taxon>
        <taxon>Ecdysozoa</taxon>
        <taxon>Arthropoda</taxon>
        <taxon>Hexapoda</taxon>
        <taxon>Insecta</taxon>
        <taxon>Pterygota</taxon>
        <taxon>Neoptera</taxon>
        <taxon>Endopterygota</taxon>
        <taxon>Lepidoptera</taxon>
        <taxon>Glossata</taxon>
        <taxon>Ditrysia</taxon>
        <taxon>Papilionoidea</taxon>
        <taxon>Nymphalidae</taxon>
        <taxon>Satyrinae</taxon>
        <taxon>Satyrini</taxon>
        <taxon>Mycalesina</taxon>
        <taxon>Bicyclus</taxon>
    </lineage>
</organism>
<dbReference type="Gene3D" id="1.20.5.170">
    <property type="match status" value="1"/>
</dbReference>
<protein>
    <submittedName>
        <fullName evidence="10">Mitotic spindle assembly checkpoint protein MAD1 isoform X1</fullName>
    </submittedName>
</protein>
<evidence type="ECO:0000256" key="6">
    <source>
        <dbReference type="ARBA" id="ARBA00023306"/>
    </source>
</evidence>
<accession>A0ABM3LWZ5</accession>
<dbReference type="Gene3D" id="3.30.457.60">
    <property type="match status" value="1"/>
</dbReference>
<evidence type="ECO:0000256" key="8">
    <source>
        <dbReference type="SAM" id="MobiDB-lite"/>
    </source>
</evidence>
<dbReference type="Pfam" id="PF05557">
    <property type="entry name" value="MAD"/>
    <property type="match status" value="1"/>
</dbReference>
<evidence type="ECO:0000256" key="1">
    <source>
        <dbReference type="ARBA" id="ARBA00004123"/>
    </source>
</evidence>
<keyword evidence="9" id="KW-1185">Reference proteome</keyword>
<keyword evidence="4" id="KW-0498">Mitosis</keyword>
<comment type="similarity">
    <text evidence="2">Belongs to the MAD1 family.</text>
</comment>
<evidence type="ECO:0000313" key="9">
    <source>
        <dbReference type="Proteomes" id="UP001652582"/>
    </source>
</evidence>
<dbReference type="SUPFAM" id="SSF75704">
    <property type="entry name" value="Mitotic arrest deficient-like 1, Mad1"/>
    <property type="match status" value="1"/>
</dbReference>
<comment type="subcellular location">
    <subcellularLocation>
        <location evidence="1">Nucleus</location>
    </subcellularLocation>
</comment>
<keyword evidence="6" id="KW-0131">Cell cycle</keyword>